<dbReference type="CDD" id="cd11377">
    <property type="entry name" value="Pro-peptidase_S53"/>
    <property type="match status" value="1"/>
</dbReference>
<organism evidence="10 11">
    <name type="scientific">Nocardioides eburneus</name>
    <dbReference type="NCBI Taxonomy" id="3231482"/>
    <lineage>
        <taxon>Bacteria</taxon>
        <taxon>Bacillati</taxon>
        <taxon>Actinomycetota</taxon>
        <taxon>Actinomycetes</taxon>
        <taxon>Propionibacteriales</taxon>
        <taxon>Nocardioidaceae</taxon>
        <taxon>Nocardioides</taxon>
    </lineage>
</organism>
<evidence type="ECO:0000256" key="6">
    <source>
        <dbReference type="ARBA" id="ARBA00022837"/>
    </source>
</evidence>
<keyword evidence="5" id="KW-0720">Serine protease</keyword>
<comment type="cofactor">
    <cofactor evidence="1">
        <name>Ca(2+)</name>
        <dbReference type="ChEBI" id="CHEBI:29108"/>
    </cofactor>
</comment>
<dbReference type="SUPFAM" id="SSF52743">
    <property type="entry name" value="Subtilisin-like"/>
    <property type="match status" value="1"/>
</dbReference>
<feature type="domain" description="Peptidase S53" evidence="9">
    <location>
        <begin position="247"/>
        <end position="659"/>
    </location>
</feature>
<evidence type="ECO:0000256" key="4">
    <source>
        <dbReference type="ARBA" id="ARBA00022801"/>
    </source>
</evidence>
<proteinExistence type="predicted"/>
<dbReference type="GO" id="GO:0008233">
    <property type="term" value="F:peptidase activity"/>
    <property type="evidence" value="ECO:0007669"/>
    <property type="project" value="UniProtKB-KW"/>
</dbReference>
<keyword evidence="3" id="KW-0479">Metal-binding</keyword>
<evidence type="ECO:0000259" key="9">
    <source>
        <dbReference type="PROSITE" id="PS51695"/>
    </source>
</evidence>
<dbReference type="SUPFAM" id="SSF54897">
    <property type="entry name" value="Protease propeptides/inhibitors"/>
    <property type="match status" value="1"/>
</dbReference>
<dbReference type="PANTHER" id="PTHR14218:SF15">
    <property type="entry name" value="TRIPEPTIDYL-PEPTIDASE 1"/>
    <property type="match status" value="1"/>
</dbReference>
<dbReference type="PROSITE" id="PS00138">
    <property type="entry name" value="SUBTILASE_SER"/>
    <property type="match status" value="1"/>
</dbReference>
<dbReference type="Gene3D" id="3.40.50.200">
    <property type="entry name" value="Peptidase S8/S53 domain"/>
    <property type="match status" value="1"/>
</dbReference>
<dbReference type="Pfam" id="PF09286">
    <property type="entry name" value="Pro-kuma_activ"/>
    <property type="match status" value="1"/>
</dbReference>
<name>A0ABV3SWP4_9ACTN</name>
<dbReference type="Pfam" id="PF00082">
    <property type="entry name" value="Peptidase_S8"/>
    <property type="match status" value="1"/>
</dbReference>
<protein>
    <submittedName>
        <fullName evidence="10">Protease pro-enzyme activation domain-containing protein</fullName>
    </submittedName>
</protein>
<keyword evidence="6" id="KW-0106">Calcium</keyword>
<dbReference type="PANTHER" id="PTHR14218">
    <property type="entry name" value="PROTEASE S8 TRIPEPTIDYL PEPTIDASE I CLN2"/>
    <property type="match status" value="1"/>
</dbReference>
<dbReference type="InterPro" id="IPR023828">
    <property type="entry name" value="Peptidase_S8_Ser-AS"/>
</dbReference>
<dbReference type="InterPro" id="IPR050819">
    <property type="entry name" value="Tripeptidyl-peptidase_I"/>
</dbReference>
<evidence type="ECO:0000313" key="11">
    <source>
        <dbReference type="Proteomes" id="UP001556631"/>
    </source>
</evidence>
<keyword evidence="2 10" id="KW-0645">Protease</keyword>
<keyword evidence="7" id="KW-0865">Zymogen</keyword>
<dbReference type="EMBL" id="JBFPJR010000009">
    <property type="protein sequence ID" value="MEX0427359.1"/>
    <property type="molecule type" value="Genomic_DNA"/>
</dbReference>
<dbReference type="InterPro" id="IPR036852">
    <property type="entry name" value="Peptidase_S8/S53_dom_sf"/>
</dbReference>
<dbReference type="GO" id="GO:0006508">
    <property type="term" value="P:proteolysis"/>
    <property type="evidence" value="ECO:0007669"/>
    <property type="project" value="UniProtKB-KW"/>
</dbReference>
<dbReference type="SMART" id="SM00944">
    <property type="entry name" value="Pro-kuma_activ"/>
    <property type="match status" value="1"/>
</dbReference>
<dbReference type="InterPro" id="IPR030400">
    <property type="entry name" value="Sedolisin_dom"/>
</dbReference>
<evidence type="ECO:0000256" key="7">
    <source>
        <dbReference type="ARBA" id="ARBA00023145"/>
    </source>
</evidence>
<evidence type="ECO:0000256" key="5">
    <source>
        <dbReference type="ARBA" id="ARBA00022825"/>
    </source>
</evidence>
<dbReference type="InterPro" id="IPR000209">
    <property type="entry name" value="Peptidase_S8/S53_dom"/>
</dbReference>
<comment type="caution">
    <text evidence="10">The sequence shown here is derived from an EMBL/GenBank/DDBJ whole genome shotgun (WGS) entry which is preliminary data.</text>
</comment>
<evidence type="ECO:0000256" key="8">
    <source>
        <dbReference type="SAM" id="SignalP"/>
    </source>
</evidence>
<gene>
    <name evidence="10" type="ORF">AB3X52_07005</name>
</gene>
<evidence type="ECO:0000313" key="10">
    <source>
        <dbReference type="EMBL" id="MEX0427359.1"/>
    </source>
</evidence>
<feature type="signal peptide" evidence="8">
    <location>
        <begin position="1"/>
        <end position="31"/>
    </location>
</feature>
<feature type="chain" id="PRO_5045257225" evidence="8">
    <location>
        <begin position="32"/>
        <end position="674"/>
    </location>
</feature>
<reference evidence="10 11" key="1">
    <citation type="submission" date="2024-07" db="EMBL/GenBank/DDBJ databases">
        <authorList>
            <person name="Lee S."/>
            <person name="Kang M."/>
        </authorList>
    </citation>
    <scope>NUCLEOTIDE SEQUENCE [LARGE SCALE GENOMIC DNA]</scope>
    <source>
        <strain evidence="10 11">DS6</strain>
    </source>
</reference>
<evidence type="ECO:0000256" key="1">
    <source>
        <dbReference type="ARBA" id="ARBA00001913"/>
    </source>
</evidence>
<accession>A0ABV3SWP4</accession>
<dbReference type="PROSITE" id="PS51695">
    <property type="entry name" value="SEDOLISIN"/>
    <property type="match status" value="1"/>
</dbReference>
<dbReference type="RefSeq" id="WP_367992659.1">
    <property type="nucleotide sequence ID" value="NZ_JBFPJR010000009.1"/>
</dbReference>
<evidence type="ECO:0000256" key="3">
    <source>
        <dbReference type="ARBA" id="ARBA00022723"/>
    </source>
</evidence>
<sequence length="674" mass="70185">MHVTPRARMAAALAATATGLALTAVGAPAHAATHASSTSHRHPLTQSKPRWLSNATSEGAVADGTSLHFSVLLHLRDQSGAESLAQQLSDPSSASYGKWLSTKQFRARFAPTAAQAKAVKSWLTSQGFTVDSTMPSRMLVSAHGSAATVEKVFDTQMRNYRFQGHKVHANATALSLPAATSSSVAGAIEGIVGLDQGSLLKKPADTLPGPPEGARYGVQPCSSYFGQKAATSLPQENGKTQPYAVCGYGPSQLQSAYGVAPLIKKGIDGRGITVAITDAYASPTILKDANTYAATHGQPRFRRGQFSQITPAPDGYGLIDECGGNGWYGEETLDVEAVHALAPGAKVVYVAGADCSTGLDEAWASTIDNHVADVITNSWSDSIDDPDELGQSYIDYYSEYALEAALTGITVSFSSGDSGDHTAGGTNPSAKTAEFPSDVPYVTGVGGTSLEVGKKGQWLGEYGWQSAYAPLDGSQWGAFTYSSGGGGGVSQIFSEPFYQRGVVPTSLSGRGSSAMRVVPDVSLVGDPNTGMEVGETQVFPDGTYYDTYRIGGTSLSSPLFAGVAAVAGQAAGRPIGFANPLLYSLSGSRALHDEVAPRKPVYEVRTDYVNGLDASDGLLYKLQQIDVQTSTLHDVRGYDDETGVGSPNGPTFFAAVAQRLGHGHGGPGGHGHGR</sequence>
<keyword evidence="8" id="KW-0732">Signal</keyword>
<dbReference type="Proteomes" id="UP001556631">
    <property type="component" value="Unassembled WGS sequence"/>
</dbReference>
<keyword evidence="4" id="KW-0378">Hydrolase</keyword>
<dbReference type="CDD" id="cd04056">
    <property type="entry name" value="Peptidases_S53"/>
    <property type="match status" value="1"/>
</dbReference>
<evidence type="ECO:0000256" key="2">
    <source>
        <dbReference type="ARBA" id="ARBA00022670"/>
    </source>
</evidence>
<dbReference type="InterPro" id="IPR015366">
    <property type="entry name" value="S53_propep"/>
</dbReference>
<keyword evidence="11" id="KW-1185">Reference proteome</keyword>